<accession>A0AB74UQ72</accession>
<sequence>MSKFKVGDKVVAVGAAGTGFMALLRHNQGVKDYYTVTNISASGYWLQLDGMQRYRDPTPWRAEDFELYQEPDDGLPPVPDSVSYMNSKRDRGNDQRLILDKDNGEGEGLMYIGVIPRKGSTRAQMEIGINIDPDSALQLAHDLRRMAMEIKRKGKAQ</sequence>
<gene>
    <name evidence="1" type="ORF">LOLGXRTD_CDS0056</name>
</gene>
<name>A0AB74UQ72_9CAUD</name>
<reference evidence="1" key="1">
    <citation type="submission" date="2024-10" db="EMBL/GenBank/DDBJ databases">
        <authorList>
            <person name="Jemina J."/>
            <person name="Pratiankara J.K."/>
            <person name="Shobana S."/>
        </authorList>
    </citation>
    <scope>NUCLEOTIDE SEQUENCE</scope>
</reference>
<evidence type="ECO:0000313" key="1">
    <source>
        <dbReference type="EMBL" id="XHV14970.1"/>
    </source>
</evidence>
<organism evidence="1">
    <name type="scientific">Klebsiella phage Hope</name>
    <dbReference type="NCBI Taxonomy" id="3350564"/>
    <lineage>
        <taxon>Viruses</taxon>
        <taxon>Duplodnaviria</taxon>
        <taxon>Heunggongvirae</taxon>
        <taxon>Uroviricota</taxon>
        <taxon>Caudoviricetes</taxon>
    </lineage>
</organism>
<protein>
    <submittedName>
        <fullName evidence="1">Uncharacterized protein</fullName>
    </submittedName>
</protein>
<proteinExistence type="predicted"/>
<dbReference type="EMBL" id="PQ374180">
    <property type="protein sequence ID" value="XHV14970.1"/>
    <property type="molecule type" value="Genomic_DNA"/>
</dbReference>